<organism evidence="1 2">
    <name type="scientific">Candidatus Propionivibrio aalborgensis</name>
    <dbReference type="NCBI Taxonomy" id="1860101"/>
    <lineage>
        <taxon>Bacteria</taxon>
        <taxon>Pseudomonadati</taxon>
        <taxon>Pseudomonadota</taxon>
        <taxon>Betaproteobacteria</taxon>
        <taxon>Rhodocyclales</taxon>
        <taxon>Rhodocyclaceae</taxon>
        <taxon>Propionivibrio</taxon>
    </lineage>
</organism>
<name>A0A1A8Y2B3_9RHOO</name>
<dbReference type="AlphaFoldDB" id="A0A1A8Y2B3"/>
<evidence type="ECO:0000313" key="1">
    <source>
        <dbReference type="EMBL" id="SBT11270.1"/>
    </source>
</evidence>
<sequence length="258" mass="28679">MNDRPQLFLGHVMHRRLRPVVNAFVYPVFFVRLPVRDLASANCGIFGVDRANILSFRQGDHGARDGSPLLPWIEAMLKDRGLSADGEIVLQTFPRVFGIVFNPVSFWYCHERGGALIAILAEVNNTFGGTHSYLLHGKGKPLVDGEELIAEKVFHVSPFNEIEGGYRFRFHLRRSVPLARIDYDDADGELLLTSISGKARGWGTAALAGALLRMPLLTAGVIVRIHWQALKLWLKGVPFRGVRVPPAPISPPLRESTK</sequence>
<reference evidence="1 2" key="1">
    <citation type="submission" date="2016-06" db="EMBL/GenBank/DDBJ databases">
        <authorList>
            <person name="Kjaerup R.B."/>
            <person name="Dalgaard T.S."/>
            <person name="Juul-Madsen H.R."/>
        </authorList>
    </citation>
    <scope>NUCLEOTIDE SEQUENCE [LARGE SCALE GENOMIC DNA]</scope>
    <source>
        <strain evidence="1">2</strain>
    </source>
</reference>
<dbReference type="InterPro" id="IPR010775">
    <property type="entry name" value="DUF1365"/>
</dbReference>
<gene>
    <name evidence="1" type="ORF">PROAA_990006</name>
</gene>
<dbReference type="EMBL" id="FLQY01000405">
    <property type="protein sequence ID" value="SBT11270.1"/>
    <property type="molecule type" value="Genomic_DNA"/>
</dbReference>
<dbReference type="PANTHER" id="PTHR33973">
    <property type="entry name" value="OS07G0153300 PROTEIN"/>
    <property type="match status" value="1"/>
</dbReference>
<keyword evidence="2" id="KW-1185">Reference proteome</keyword>
<dbReference type="RefSeq" id="WP_186412809.1">
    <property type="nucleotide sequence ID" value="NZ_FLQY01000405.1"/>
</dbReference>
<dbReference type="Proteomes" id="UP000199600">
    <property type="component" value="Unassembled WGS sequence"/>
</dbReference>
<dbReference type="PANTHER" id="PTHR33973:SF4">
    <property type="entry name" value="OS07G0153300 PROTEIN"/>
    <property type="match status" value="1"/>
</dbReference>
<evidence type="ECO:0000313" key="2">
    <source>
        <dbReference type="Proteomes" id="UP000199600"/>
    </source>
</evidence>
<protein>
    <recommendedName>
        <fullName evidence="3">Cyclopropane fatty acid synthase</fullName>
    </recommendedName>
</protein>
<dbReference type="Pfam" id="PF07103">
    <property type="entry name" value="DUF1365"/>
    <property type="match status" value="1"/>
</dbReference>
<proteinExistence type="predicted"/>
<evidence type="ECO:0008006" key="3">
    <source>
        <dbReference type="Google" id="ProtNLM"/>
    </source>
</evidence>
<accession>A0A1A8Y2B3</accession>